<dbReference type="AlphaFoldDB" id="A0A1G9T4V6"/>
<dbReference type="InterPro" id="IPR006047">
    <property type="entry name" value="GH13_cat_dom"/>
</dbReference>
<evidence type="ECO:0000313" key="3">
    <source>
        <dbReference type="EMBL" id="SDM42662.1"/>
    </source>
</evidence>
<accession>A0A1G9T4V6</accession>
<dbReference type="Pfam" id="PF16328">
    <property type="entry name" value="DUF4961"/>
    <property type="match status" value="1"/>
</dbReference>
<dbReference type="STRING" id="1075417.SAMN05421823_11386"/>
<dbReference type="EMBL" id="FNFO01000013">
    <property type="protein sequence ID" value="SDM42662.1"/>
    <property type="molecule type" value="Genomic_DNA"/>
</dbReference>
<dbReference type="NCBIfam" id="TIGR04183">
    <property type="entry name" value="Por_Secre_tail"/>
    <property type="match status" value="1"/>
</dbReference>
<dbReference type="Gene3D" id="3.20.20.80">
    <property type="entry name" value="Glycosidases"/>
    <property type="match status" value="1"/>
</dbReference>
<dbReference type="Pfam" id="PF00128">
    <property type="entry name" value="Alpha-amylase"/>
    <property type="match status" value="1"/>
</dbReference>
<dbReference type="InterPro" id="IPR017853">
    <property type="entry name" value="GH"/>
</dbReference>
<reference evidence="3 4" key="1">
    <citation type="submission" date="2016-10" db="EMBL/GenBank/DDBJ databases">
        <authorList>
            <person name="de Groot N.N."/>
        </authorList>
    </citation>
    <scope>NUCLEOTIDE SEQUENCE [LARGE SCALE GENOMIC DNA]</scope>
    <source>
        <strain evidence="3 4">DSM 25186</strain>
    </source>
</reference>
<keyword evidence="4" id="KW-1185">Reference proteome</keyword>
<keyword evidence="1" id="KW-0732">Signal</keyword>
<dbReference type="Pfam" id="PF18962">
    <property type="entry name" value="Por_Secre_tail"/>
    <property type="match status" value="1"/>
</dbReference>
<feature type="domain" description="Glycosyl hydrolase family 13 catalytic" evidence="2">
    <location>
        <begin position="391"/>
        <end position="754"/>
    </location>
</feature>
<dbReference type="SUPFAM" id="SSF51445">
    <property type="entry name" value="(Trans)glycosidases"/>
    <property type="match status" value="1"/>
</dbReference>
<organism evidence="3 4">
    <name type="scientific">Catalinimonas alkaloidigena</name>
    <dbReference type="NCBI Taxonomy" id="1075417"/>
    <lineage>
        <taxon>Bacteria</taxon>
        <taxon>Pseudomonadati</taxon>
        <taxon>Bacteroidota</taxon>
        <taxon>Cytophagia</taxon>
        <taxon>Cytophagales</taxon>
        <taxon>Catalimonadaceae</taxon>
        <taxon>Catalinimonas</taxon>
    </lineage>
</organism>
<protein>
    <submittedName>
        <fullName evidence="3">Por secretion system C-terminal sorting domain-containing protein</fullName>
    </submittedName>
</protein>
<dbReference type="RefSeq" id="WP_089687577.1">
    <property type="nucleotide sequence ID" value="NZ_FNFO01000013.1"/>
</dbReference>
<evidence type="ECO:0000313" key="4">
    <source>
        <dbReference type="Proteomes" id="UP000198510"/>
    </source>
</evidence>
<dbReference type="GO" id="GO:0005975">
    <property type="term" value="P:carbohydrate metabolic process"/>
    <property type="evidence" value="ECO:0007669"/>
    <property type="project" value="InterPro"/>
</dbReference>
<dbReference type="OrthoDB" id="9761875at2"/>
<dbReference type="InterPro" id="IPR014756">
    <property type="entry name" value="Ig_E-set"/>
</dbReference>
<dbReference type="Proteomes" id="UP000198510">
    <property type="component" value="Unassembled WGS sequence"/>
</dbReference>
<dbReference type="PANTHER" id="PTHR43002">
    <property type="entry name" value="GLYCOGEN DEBRANCHING ENZYME"/>
    <property type="match status" value="1"/>
</dbReference>
<feature type="signal peptide" evidence="1">
    <location>
        <begin position="1"/>
        <end position="25"/>
    </location>
</feature>
<name>A0A1G9T4V6_9BACT</name>
<feature type="chain" id="PRO_5011518350" evidence="1">
    <location>
        <begin position="26"/>
        <end position="939"/>
    </location>
</feature>
<dbReference type="SMART" id="SM00642">
    <property type="entry name" value="Aamy"/>
    <property type="match status" value="1"/>
</dbReference>
<dbReference type="InterPro" id="IPR026444">
    <property type="entry name" value="Secre_tail"/>
</dbReference>
<evidence type="ECO:0000259" key="2">
    <source>
        <dbReference type="SMART" id="SM00642"/>
    </source>
</evidence>
<evidence type="ECO:0000256" key="1">
    <source>
        <dbReference type="SAM" id="SignalP"/>
    </source>
</evidence>
<dbReference type="InterPro" id="IPR032522">
    <property type="entry name" value="DUF4961"/>
</dbReference>
<sequence length="939" mass="103758">MLPPRLLRFACWAVLLLWSAGSLRAQVTSDPAFPTADAPVTILYDATQGTSGLVGATKVYMHAGAGTQENGAGAGYDFQPEGQAWGQDNGVGLMTQDAENPNLWRITITPRTYFGVPDSTRIWKLGLVFRNADGSKEGKDPNNQNIYLTIYDTELSVQFESPTAELVLPEAGSTLPISVVSSESAQLTLYQNETQLAQTTGTALTYELSVGASGEGWIKVVGQTATATQADSFRYVVRAATVVAPLPEGVVDGINYRSTTSVVLSLYAPEKSFAYLLSDLSDWQISIDYALNQTPGGDHFWIQLDDLTPGQEYGFQYFVDGAVRVGDPYAEKILDEANDPFIPAETYPNLKPYPTGQTTGTVAVFQTDAPAYAWQTTDFVRPEADDLVIYELLVRDFVDAHDYRTIIDSLSYLKTLGINALELMPVQEFAGNLSWGYNPIYYFAPDKYYGAKNDLKALIDSAHAQGMAVILDLVLNHADYENPFVKLYWDGTRPAANNPWLNPEATHPFSVFFDFNHESVATQAFVDRVNAFWLEEYHVDGFRYDLSKGFTQRQTSDVDAWSQYDASRVAILERMYDQLRTVDASAYVILEHFGSPQEEQELGAYGMMLWNKMTDPYNQNTMGYVENASLAGASYLTHGWTDPDGVTFMESHDEERLMFKNLAYGNASGDYNVKDLPTALDRVKAAAVFFFPIPGPKMVWQFGELGYEYSINACEDGSINNGCRTNPKPIRWDYLQEPERYELYQTFAALIDLKTHYSVFSTDDFTLVEDGLKKRLHLSDSTMHVTIVGNFDVTTAELSPAFQQTGTWYDFFAADSITVTDTAAALTLRPGEFKLYTSEKLPAPPAGLAPYGPVTATPGSLAQGAPLRLYPNPSAGQLTVEAAQALTHLTVRDVLGRVVQEQDVTGSQVSLQVGSLPSGLYIVEATTRQGKHIARFVKQ</sequence>
<proteinExistence type="predicted"/>
<gene>
    <name evidence="3" type="ORF">SAMN05421823_11386</name>
</gene>
<dbReference type="CDD" id="cd11350">
    <property type="entry name" value="AmyAc_4"/>
    <property type="match status" value="1"/>
</dbReference>
<dbReference type="SUPFAM" id="SSF81296">
    <property type="entry name" value="E set domains"/>
    <property type="match status" value="1"/>
</dbReference>